<feature type="domain" description="Bifunctional glucose-6-phosphate/mannose-6-phosphate isomerase C-terminal" evidence="3">
    <location>
        <begin position="108"/>
        <end position="257"/>
    </location>
</feature>
<evidence type="ECO:0000313" key="4">
    <source>
        <dbReference type="EMBL" id="PJE68936.1"/>
    </source>
</evidence>
<gene>
    <name evidence="4" type="ORF">COU96_02445</name>
</gene>
<evidence type="ECO:0000313" key="5">
    <source>
        <dbReference type="Proteomes" id="UP000229500"/>
    </source>
</evidence>
<comment type="similarity">
    <text evidence="1">Belongs to the PGI/PMI family.</text>
</comment>
<name>A0A2M8L562_9BACT</name>
<keyword evidence="2" id="KW-0413">Isomerase</keyword>
<comment type="caution">
    <text evidence="4">The sequence shown here is derived from an EMBL/GenBank/DDBJ whole genome shotgun (WGS) entry which is preliminary data.</text>
</comment>
<dbReference type="SUPFAM" id="SSF53697">
    <property type="entry name" value="SIS domain"/>
    <property type="match status" value="1"/>
</dbReference>
<dbReference type="InterPro" id="IPR019490">
    <property type="entry name" value="Glu6P/Mann6P_isomerase_C"/>
</dbReference>
<evidence type="ECO:0000259" key="3">
    <source>
        <dbReference type="Pfam" id="PF10432"/>
    </source>
</evidence>
<organism evidence="4 5">
    <name type="scientific">Candidatus Shapirobacteria bacterium CG10_big_fil_rev_8_21_14_0_10_38_14</name>
    <dbReference type="NCBI Taxonomy" id="1974483"/>
    <lineage>
        <taxon>Bacteria</taxon>
        <taxon>Candidatus Shapironibacteriota</taxon>
    </lineage>
</organism>
<dbReference type="Proteomes" id="UP000229500">
    <property type="component" value="Unassembled WGS sequence"/>
</dbReference>
<protein>
    <recommendedName>
        <fullName evidence="3">Bifunctional glucose-6-phosphate/mannose-6-phosphate isomerase C-terminal domain-containing protein</fullName>
    </recommendedName>
</protein>
<dbReference type="Gene3D" id="3.40.50.10490">
    <property type="entry name" value="Glucose-6-phosphate isomerase like protein, domain 1"/>
    <property type="match status" value="2"/>
</dbReference>
<sequence>MIASYSGNTEETLSCLKKARQAKAMIFGITTGGKLAGEIKRGLLGFVFKPKYNLLGYPKTAIGYSLGALLAFLAKSQLINLDDKEFIKQLEEFKKIQPQFLPQTPTSKNPAKKMAHFLQGKIGVLIASQHLKGATWALRNEINEIAHSFCLFFDLPEMNHHLVEALANPEGAKAILGYVFLNSNNYFSRVKIRYPITQKIIQKIGSKTYQYQVQSLSKLAQALEIIQLGGFTALYLSALNSQDPGPEPWIIFLKKQLAAHEKKE</sequence>
<evidence type="ECO:0000256" key="1">
    <source>
        <dbReference type="ARBA" id="ARBA00010523"/>
    </source>
</evidence>
<evidence type="ECO:0000256" key="2">
    <source>
        <dbReference type="ARBA" id="ARBA00023235"/>
    </source>
</evidence>
<dbReference type="GO" id="GO:0004476">
    <property type="term" value="F:mannose-6-phosphate isomerase activity"/>
    <property type="evidence" value="ECO:0007669"/>
    <property type="project" value="InterPro"/>
</dbReference>
<dbReference type="GO" id="GO:0004347">
    <property type="term" value="F:glucose-6-phosphate isomerase activity"/>
    <property type="evidence" value="ECO:0007669"/>
    <property type="project" value="InterPro"/>
</dbReference>
<reference evidence="5" key="1">
    <citation type="submission" date="2017-09" db="EMBL/GenBank/DDBJ databases">
        <title>Depth-based differentiation of microbial function through sediment-hosted aquifers and enrichment of novel symbionts in the deep terrestrial subsurface.</title>
        <authorList>
            <person name="Probst A.J."/>
            <person name="Ladd B."/>
            <person name="Jarett J.K."/>
            <person name="Geller-Mcgrath D.E."/>
            <person name="Sieber C.M.K."/>
            <person name="Emerson J.B."/>
            <person name="Anantharaman K."/>
            <person name="Thomas B.C."/>
            <person name="Malmstrom R."/>
            <person name="Stieglmeier M."/>
            <person name="Klingl A."/>
            <person name="Woyke T."/>
            <person name="Ryan C.M."/>
            <person name="Banfield J.F."/>
        </authorList>
    </citation>
    <scope>NUCLEOTIDE SEQUENCE [LARGE SCALE GENOMIC DNA]</scope>
</reference>
<dbReference type="GO" id="GO:0005975">
    <property type="term" value="P:carbohydrate metabolic process"/>
    <property type="evidence" value="ECO:0007669"/>
    <property type="project" value="InterPro"/>
</dbReference>
<dbReference type="Pfam" id="PF10432">
    <property type="entry name" value="bact-PGI_C"/>
    <property type="match status" value="1"/>
</dbReference>
<dbReference type="GO" id="GO:1901135">
    <property type="term" value="P:carbohydrate derivative metabolic process"/>
    <property type="evidence" value="ECO:0007669"/>
    <property type="project" value="InterPro"/>
</dbReference>
<accession>A0A2M8L562</accession>
<dbReference type="AlphaFoldDB" id="A0A2M8L562"/>
<proteinExistence type="inferred from homology"/>
<dbReference type="EMBL" id="PFEL01000092">
    <property type="protein sequence ID" value="PJE68936.1"/>
    <property type="molecule type" value="Genomic_DNA"/>
</dbReference>
<dbReference type="GO" id="GO:0097367">
    <property type="term" value="F:carbohydrate derivative binding"/>
    <property type="evidence" value="ECO:0007669"/>
    <property type="project" value="InterPro"/>
</dbReference>
<dbReference type="InterPro" id="IPR046348">
    <property type="entry name" value="SIS_dom_sf"/>
</dbReference>